<feature type="compositionally biased region" description="Low complexity" evidence="7">
    <location>
        <begin position="819"/>
        <end position="833"/>
    </location>
</feature>
<feature type="compositionally biased region" description="Polar residues" evidence="7">
    <location>
        <begin position="221"/>
        <end position="239"/>
    </location>
</feature>
<dbReference type="PROSITE" id="PS00108">
    <property type="entry name" value="PROTEIN_KINASE_ST"/>
    <property type="match status" value="1"/>
</dbReference>
<feature type="compositionally biased region" description="Low complexity" evidence="7">
    <location>
        <begin position="169"/>
        <end position="179"/>
    </location>
</feature>
<dbReference type="GO" id="GO:0004712">
    <property type="term" value="F:protein serine/threonine/tyrosine kinase activity"/>
    <property type="evidence" value="ECO:0007669"/>
    <property type="project" value="UniProtKB-EC"/>
</dbReference>
<feature type="region of interest" description="Disordered" evidence="7">
    <location>
        <begin position="729"/>
        <end position="803"/>
    </location>
</feature>
<comment type="caution">
    <text evidence="9">The sequence shown here is derived from an EMBL/GenBank/DDBJ whole genome shotgun (WGS) entry which is preliminary data.</text>
</comment>
<evidence type="ECO:0000256" key="3">
    <source>
        <dbReference type="ARBA" id="ARBA00022741"/>
    </source>
</evidence>
<protein>
    <submittedName>
        <fullName evidence="9">Dual specificity protein kinase yak1</fullName>
        <ecNumber evidence="9">2.7.12.1</ecNumber>
    </submittedName>
</protein>
<feature type="compositionally biased region" description="Low complexity" evidence="7">
    <location>
        <begin position="192"/>
        <end position="207"/>
    </location>
</feature>
<keyword evidence="4 9" id="KW-0418">Kinase</keyword>
<dbReference type="Proteomes" id="UP001447188">
    <property type="component" value="Unassembled WGS sequence"/>
</dbReference>
<evidence type="ECO:0000256" key="4">
    <source>
        <dbReference type="ARBA" id="ARBA00022777"/>
    </source>
</evidence>
<sequence length="972" mass="108731">MDSSWTAFPGDSSANRQQRYATNVLQPGSSTAQHSRDTQQPPQLTGVASTGPVGGPAQQPPYQAYHGASSTGTLPAVTSPITRLDSNSDYNMDVQMQDADQYNRAKYQNSRQPYLGSEESSASQRYSPMNISVGSQQAPYTSAPPPAQQASYSQIPAYQSRQSPSRPNYSSGSQSYYSQTATASPRTSAPPSMQSYQHPLQQQQSASDSDPNSGRGGYYPQSATTLPQGSMFDQLSARHQSPPRDPPPRFSRVTTLNDLNPQINTQPAFRRANPEGGFISVCPSCFMWPDSCFRFPDCPKQPLQALTSYLPATYRICNPNFKYESSRNPRRVLTKPSKGVKNDGYDNEDSDYILYVNDILGSEETKNRYLILDVLGQGTFGQVVKCQNLKTQEVVAVKVVKNRTAYFNQSMMEVSVLDLLNSKLDKNDDHHILRLKDTFIHRQHLCLVFELLSVNLYELIKQNQFRGLSTTLVRVFAQQLLNALCLLNKARLIHCDLKPENILLKNLESPIIKVIDFGSACDERQTVYTYIQSRFYRSPEVLLGLPYSSSIDMWSLGCIVVELFLGLPLFPGSSEYNQVSRIVEMLGMPPVWMIEMGKQAGEFFEKVQDEFGRKTYQLKSMEKYSREHGTKEQPSKKYFQATTLPEIIRQYSMPRKSMKPIEQERGSFSFAHPAWLEHADESAVEMNNRIAFIDFVRGLLNINPMERWSPQQAKMHPFITQQKYTGPFIPPMNLKTPQPQKSPMSSMEAQQRAEQTARQKQAAQQQAQQQAQQAVHAAQGQTGYPAGAPLGTNYQASGHPQPTVPATAAAAAMYNNMYASQTQQQPQQQPQQQVAPPAYTSSGGQYSNQLNIMQQHAQQPAQVPPSNQYNPAQQLYAQNSQRSARQRSATMVDGVPPQIQRAASMMDPTQPIRLQPSPAYFPPPPGGIPDDQPGAGRGRRQSRGGTQYRSQNVVRTLEDRTLEDGLFNQHWG</sequence>
<dbReference type="SUPFAM" id="SSF56112">
    <property type="entry name" value="Protein kinase-like (PK-like)"/>
    <property type="match status" value="1"/>
</dbReference>
<name>A0ABR3GJ61_9PEZI</name>
<dbReference type="EC" id="2.7.12.1" evidence="9"/>
<accession>A0ABR3GJ61</accession>
<feature type="region of interest" description="Disordered" evidence="7">
    <location>
        <begin position="819"/>
        <end position="846"/>
    </location>
</feature>
<keyword evidence="5 6" id="KW-0067">ATP-binding</keyword>
<keyword evidence="2 9" id="KW-0808">Transferase</keyword>
<feature type="binding site" evidence="6">
    <location>
        <position position="398"/>
    </location>
    <ligand>
        <name>ATP</name>
        <dbReference type="ChEBI" id="CHEBI:30616"/>
    </ligand>
</feature>
<dbReference type="InterPro" id="IPR050494">
    <property type="entry name" value="Ser_Thr_dual-spec_kinase"/>
</dbReference>
<dbReference type="EMBL" id="JBBBZM010000058">
    <property type="protein sequence ID" value="KAL0635977.1"/>
    <property type="molecule type" value="Genomic_DNA"/>
</dbReference>
<gene>
    <name evidence="9" type="primary">YAK1</name>
    <name evidence="9" type="ORF">Q9L58_005005</name>
</gene>
<feature type="compositionally biased region" description="Polar residues" evidence="7">
    <location>
        <begin position="79"/>
        <end position="90"/>
    </location>
</feature>
<organism evidence="9 10">
    <name type="scientific">Discina gigas</name>
    <dbReference type="NCBI Taxonomy" id="1032678"/>
    <lineage>
        <taxon>Eukaryota</taxon>
        <taxon>Fungi</taxon>
        <taxon>Dikarya</taxon>
        <taxon>Ascomycota</taxon>
        <taxon>Pezizomycotina</taxon>
        <taxon>Pezizomycetes</taxon>
        <taxon>Pezizales</taxon>
        <taxon>Discinaceae</taxon>
        <taxon>Discina</taxon>
    </lineage>
</organism>
<dbReference type="Pfam" id="PF00069">
    <property type="entry name" value="Pkinase"/>
    <property type="match status" value="1"/>
</dbReference>
<dbReference type="SMART" id="SM00220">
    <property type="entry name" value="S_TKc"/>
    <property type="match status" value="1"/>
</dbReference>
<feature type="domain" description="Protein kinase" evidence="8">
    <location>
        <begin position="369"/>
        <end position="719"/>
    </location>
</feature>
<dbReference type="PANTHER" id="PTHR24058:SF17">
    <property type="entry name" value="HOMEODOMAIN INTERACTING PROTEIN KINASE, ISOFORM D"/>
    <property type="match status" value="1"/>
</dbReference>
<evidence type="ECO:0000259" key="8">
    <source>
        <dbReference type="PROSITE" id="PS50011"/>
    </source>
</evidence>
<proteinExistence type="predicted"/>
<feature type="region of interest" description="Disordered" evidence="7">
    <location>
        <begin position="1"/>
        <end position="257"/>
    </location>
</feature>
<evidence type="ECO:0000313" key="10">
    <source>
        <dbReference type="Proteomes" id="UP001447188"/>
    </source>
</evidence>
<dbReference type="PROSITE" id="PS00107">
    <property type="entry name" value="PROTEIN_KINASE_ATP"/>
    <property type="match status" value="1"/>
</dbReference>
<dbReference type="PANTHER" id="PTHR24058">
    <property type="entry name" value="DUAL SPECIFICITY PROTEIN KINASE"/>
    <property type="match status" value="1"/>
</dbReference>
<dbReference type="InterPro" id="IPR017441">
    <property type="entry name" value="Protein_kinase_ATP_BS"/>
</dbReference>
<dbReference type="PROSITE" id="PS50011">
    <property type="entry name" value="PROTEIN_KINASE_DOM"/>
    <property type="match status" value="1"/>
</dbReference>
<keyword evidence="3 6" id="KW-0547">Nucleotide-binding</keyword>
<feature type="region of interest" description="Disordered" evidence="7">
    <location>
        <begin position="909"/>
        <end position="956"/>
    </location>
</feature>
<keyword evidence="1" id="KW-0723">Serine/threonine-protein kinase</keyword>
<evidence type="ECO:0000313" key="9">
    <source>
        <dbReference type="EMBL" id="KAL0635977.1"/>
    </source>
</evidence>
<evidence type="ECO:0000256" key="1">
    <source>
        <dbReference type="ARBA" id="ARBA00022527"/>
    </source>
</evidence>
<feature type="compositionally biased region" description="Polar residues" evidence="7">
    <location>
        <begin position="148"/>
        <end position="168"/>
    </location>
</feature>
<feature type="compositionally biased region" description="Polar residues" evidence="7">
    <location>
        <begin position="106"/>
        <end position="140"/>
    </location>
</feature>
<dbReference type="InterPro" id="IPR011009">
    <property type="entry name" value="Kinase-like_dom_sf"/>
</dbReference>
<feature type="compositionally biased region" description="Low complexity" evidence="7">
    <location>
        <begin position="749"/>
        <end position="781"/>
    </location>
</feature>
<feature type="compositionally biased region" description="Polar residues" evidence="7">
    <location>
        <begin position="1"/>
        <end position="48"/>
    </location>
</feature>
<keyword evidence="10" id="KW-1185">Reference proteome</keyword>
<evidence type="ECO:0000256" key="7">
    <source>
        <dbReference type="SAM" id="MobiDB-lite"/>
    </source>
</evidence>
<dbReference type="CDD" id="cd14212">
    <property type="entry name" value="PKc_YAK1"/>
    <property type="match status" value="1"/>
</dbReference>
<evidence type="ECO:0000256" key="5">
    <source>
        <dbReference type="ARBA" id="ARBA00022840"/>
    </source>
</evidence>
<feature type="compositionally biased region" description="Polar residues" evidence="7">
    <location>
        <begin position="735"/>
        <end position="748"/>
    </location>
</feature>
<evidence type="ECO:0000256" key="2">
    <source>
        <dbReference type="ARBA" id="ARBA00022679"/>
    </source>
</evidence>
<dbReference type="InterPro" id="IPR000719">
    <property type="entry name" value="Prot_kinase_dom"/>
</dbReference>
<dbReference type="InterPro" id="IPR008271">
    <property type="entry name" value="Ser/Thr_kinase_AS"/>
</dbReference>
<reference evidence="9 10" key="1">
    <citation type="submission" date="2024-02" db="EMBL/GenBank/DDBJ databases">
        <title>Discinaceae phylogenomics.</title>
        <authorList>
            <person name="Dirks A.C."/>
            <person name="James T.Y."/>
        </authorList>
    </citation>
    <scope>NUCLEOTIDE SEQUENCE [LARGE SCALE GENOMIC DNA]</scope>
    <source>
        <strain evidence="9 10">ACD0624</strain>
    </source>
</reference>
<dbReference type="Gene3D" id="3.30.200.20">
    <property type="entry name" value="Phosphorylase Kinase, domain 1"/>
    <property type="match status" value="1"/>
</dbReference>
<feature type="compositionally biased region" description="Polar residues" evidence="7">
    <location>
        <begin position="180"/>
        <end position="191"/>
    </location>
</feature>
<dbReference type="Gene3D" id="1.10.510.10">
    <property type="entry name" value="Transferase(Phosphotransferase) domain 1"/>
    <property type="match status" value="1"/>
</dbReference>
<evidence type="ECO:0000256" key="6">
    <source>
        <dbReference type="PROSITE-ProRule" id="PRU10141"/>
    </source>
</evidence>